<accession>A0A0C9Z603</accession>
<reference evidence="1 2" key="1">
    <citation type="submission" date="2014-04" db="EMBL/GenBank/DDBJ databases">
        <authorList>
            <consortium name="DOE Joint Genome Institute"/>
            <person name="Kuo A."/>
            <person name="Kohler A."/>
            <person name="Costa M.D."/>
            <person name="Nagy L.G."/>
            <person name="Floudas D."/>
            <person name="Copeland A."/>
            <person name="Barry K.W."/>
            <person name="Cichocki N."/>
            <person name="Veneault-Fourrey C."/>
            <person name="LaButti K."/>
            <person name="Lindquist E.A."/>
            <person name="Lipzen A."/>
            <person name="Lundell T."/>
            <person name="Morin E."/>
            <person name="Murat C."/>
            <person name="Sun H."/>
            <person name="Tunlid A."/>
            <person name="Henrissat B."/>
            <person name="Grigoriev I.V."/>
            <person name="Hibbett D.S."/>
            <person name="Martin F."/>
            <person name="Nordberg H.P."/>
            <person name="Cantor M.N."/>
            <person name="Hua S.X."/>
        </authorList>
    </citation>
    <scope>NUCLEOTIDE SEQUENCE [LARGE SCALE GENOMIC DNA]</scope>
    <source>
        <strain evidence="1 2">441</strain>
    </source>
</reference>
<feature type="non-terminal residue" evidence="1">
    <location>
        <position position="95"/>
    </location>
</feature>
<evidence type="ECO:0000313" key="1">
    <source>
        <dbReference type="EMBL" id="KIK17867.1"/>
    </source>
</evidence>
<keyword evidence="2" id="KW-1185">Reference proteome</keyword>
<organism evidence="1 2">
    <name type="scientific">Pisolithus microcarpus 441</name>
    <dbReference type="NCBI Taxonomy" id="765257"/>
    <lineage>
        <taxon>Eukaryota</taxon>
        <taxon>Fungi</taxon>
        <taxon>Dikarya</taxon>
        <taxon>Basidiomycota</taxon>
        <taxon>Agaricomycotina</taxon>
        <taxon>Agaricomycetes</taxon>
        <taxon>Agaricomycetidae</taxon>
        <taxon>Boletales</taxon>
        <taxon>Sclerodermatineae</taxon>
        <taxon>Pisolithaceae</taxon>
        <taxon>Pisolithus</taxon>
    </lineage>
</organism>
<proteinExistence type="predicted"/>
<dbReference type="EMBL" id="KN833817">
    <property type="protein sequence ID" value="KIK17867.1"/>
    <property type="molecule type" value="Genomic_DNA"/>
</dbReference>
<dbReference type="Proteomes" id="UP000054018">
    <property type="component" value="Unassembled WGS sequence"/>
</dbReference>
<gene>
    <name evidence="1" type="ORF">PISMIDRAFT_684814</name>
</gene>
<protein>
    <submittedName>
        <fullName evidence="1">Uncharacterized protein</fullName>
    </submittedName>
</protein>
<dbReference type="HOGENOM" id="CLU_2378471_0_0_1"/>
<evidence type="ECO:0000313" key="2">
    <source>
        <dbReference type="Proteomes" id="UP000054018"/>
    </source>
</evidence>
<sequence length="95" mass="10764">MPFNLNQSSQVERKLEAYSHPSFLILPSSWTPSIKLRPQVGTIDIIMFKIKFLSDVLLCEVVQQKLPANQPSSIINAGMLACLFHGCWIIEKCFI</sequence>
<reference evidence="2" key="2">
    <citation type="submission" date="2015-01" db="EMBL/GenBank/DDBJ databases">
        <title>Evolutionary Origins and Diversification of the Mycorrhizal Mutualists.</title>
        <authorList>
            <consortium name="DOE Joint Genome Institute"/>
            <consortium name="Mycorrhizal Genomics Consortium"/>
            <person name="Kohler A."/>
            <person name="Kuo A."/>
            <person name="Nagy L.G."/>
            <person name="Floudas D."/>
            <person name="Copeland A."/>
            <person name="Barry K.W."/>
            <person name="Cichocki N."/>
            <person name="Veneault-Fourrey C."/>
            <person name="LaButti K."/>
            <person name="Lindquist E.A."/>
            <person name="Lipzen A."/>
            <person name="Lundell T."/>
            <person name="Morin E."/>
            <person name="Murat C."/>
            <person name="Riley R."/>
            <person name="Ohm R."/>
            <person name="Sun H."/>
            <person name="Tunlid A."/>
            <person name="Henrissat B."/>
            <person name="Grigoriev I.V."/>
            <person name="Hibbett D.S."/>
            <person name="Martin F."/>
        </authorList>
    </citation>
    <scope>NUCLEOTIDE SEQUENCE [LARGE SCALE GENOMIC DNA]</scope>
    <source>
        <strain evidence="2">441</strain>
    </source>
</reference>
<name>A0A0C9Z603_9AGAM</name>
<dbReference type="AlphaFoldDB" id="A0A0C9Z603"/>